<accession>A0ABU9RH36</accession>
<name>A0ABU9RH36_9BURK</name>
<evidence type="ECO:0000256" key="3">
    <source>
        <dbReference type="ARBA" id="ARBA00022777"/>
    </source>
</evidence>
<comment type="similarity">
    <text evidence="1">Belongs to the FGGY kinase family.</text>
</comment>
<dbReference type="InterPro" id="IPR050406">
    <property type="entry name" value="FGGY_Carb_Kinase"/>
</dbReference>
<reference evidence="5 6" key="1">
    <citation type="submission" date="2024-01" db="EMBL/GenBank/DDBJ databases">
        <title>The diversity of rhizobia nodulating Mimosa spp. in eleven states of Brazil covering several biomes is determined by host plant, location, and edaphic factors.</title>
        <authorList>
            <person name="Rouws L."/>
            <person name="Barauna A."/>
            <person name="Beukes C."/>
            <person name="De Faria S.M."/>
            <person name="Gross E."/>
            <person name="Dos Reis Junior F.B."/>
            <person name="Simon M."/>
            <person name="Maluk M."/>
            <person name="Odee D.W."/>
            <person name="Kenicer G."/>
            <person name="Young J.P.W."/>
            <person name="Reis V.M."/>
            <person name="Zilli J."/>
            <person name="James E.K."/>
        </authorList>
    </citation>
    <scope>NUCLEOTIDE SEQUENCE [LARGE SCALE GENOMIC DNA]</scope>
    <source>
        <strain evidence="5 6">JPY530</strain>
    </source>
</reference>
<feature type="non-terminal residue" evidence="5">
    <location>
        <position position="1"/>
    </location>
</feature>
<dbReference type="Proteomes" id="UP001481677">
    <property type="component" value="Unassembled WGS sequence"/>
</dbReference>
<dbReference type="PANTHER" id="PTHR43095:SF2">
    <property type="entry name" value="GLUCONOKINASE"/>
    <property type="match status" value="1"/>
</dbReference>
<protein>
    <submittedName>
        <fullName evidence="5">FGGY family carbohydrate kinase</fullName>
    </submittedName>
</protein>
<evidence type="ECO:0000256" key="1">
    <source>
        <dbReference type="ARBA" id="ARBA00009156"/>
    </source>
</evidence>
<dbReference type="InterPro" id="IPR043129">
    <property type="entry name" value="ATPase_NBD"/>
</dbReference>
<keyword evidence="3 5" id="KW-0418">Kinase</keyword>
<evidence type="ECO:0000259" key="4">
    <source>
        <dbReference type="Pfam" id="PF00370"/>
    </source>
</evidence>
<organism evidence="5 6">
    <name type="scientific">Paraburkholderia azotifigens</name>
    <dbReference type="NCBI Taxonomy" id="2057004"/>
    <lineage>
        <taxon>Bacteria</taxon>
        <taxon>Pseudomonadati</taxon>
        <taxon>Pseudomonadota</taxon>
        <taxon>Betaproteobacteria</taxon>
        <taxon>Burkholderiales</taxon>
        <taxon>Burkholderiaceae</taxon>
        <taxon>Paraburkholderia</taxon>
    </lineage>
</organism>
<dbReference type="Pfam" id="PF00370">
    <property type="entry name" value="FGGY_N"/>
    <property type="match status" value="1"/>
</dbReference>
<dbReference type="SUPFAM" id="SSF53067">
    <property type="entry name" value="Actin-like ATPase domain"/>
    <property type="match status" value="1"/>
</dbReference>
<comment type="caution">
    <text evidence="5">The sequence shown here is derived from an EMBL/GenBank/DDBJ whole genome shotgun (WGS) entry which is preliminary data.</text>
</comment>
<dbReference type="InterPro" id="IPR018484">
    <property type="entry name" value="FGGY_N"/>
</dbReference>
<keyword evidence="6" id="KW-1185">Reference proteome</keyword>
<evidence type="ECO:0000256" key="2">
    <source>
        <dbReference type="ARBA" id="ARBA00022679"/>
    </source>
</evidence>
<feature type="domain" description="Carbohydrate kinase FGGY N-terminal" evidence="4">
    <location>
        <begin position="2"/>
        <end position="95"/>
    </location>
</feature>
<dbReference type="GO" id="GO:0016301">
    <property type="term" value="F:kinase activity"/>
    <property type="evidence" value="ECO:0007669"/>
    <property type="project" value="UniProtKB-KW"/>
</dbReference>
<keyword evidence="2" id="KW-0808">Transferase</keyword>
<evidence type="ECO:0000313" key="6">
    <source>
        <dbReference type="Proteomes" id="UP001481677"/>
    </source>
</evidence>
<gene>
    <name evidence="5" type="ORF">V4C56_43030</name>
</gene>
<dbReference type="Gene3D" id="3.30.420.40">
    <property type="match status" value="1"/>
</dbReference>
<dbReference type="PANTHER" id="PTHR43095">
    <property type="entry name" value="SUGAR KINASE"/>
    <property type="match status" value="1"/>
</dbReference>
<evidence type="ECO:0000313" key="5">
    <source>
        <dbReference type="EMBL" id="MEM5346375.1"/>
    </source>
</evidence>
<dbReference type="EMBL" id="JAZHGA010000164">
    <property type="protein sequence ID" value="MEM5346375.1"/>
    <property type="molecule type" value="Genomic_DNA"/>
</dbReference>
<sequence>DKFISIKEYVFYKLFGEYVVDYSIASATGLFETLTQKWYEPALEIAGIAADRLSTLVPITHALTTLDARYAEKMQINADTPFIIGGSDGCLANLGAQAVRNGVASVTIGTSGAIRVLFPTNLSLIIRNGFLAI</sequence>
<proteinExistence type="inferred from homology"/>